<dbReference type="NCBIfam" id="TIGR00562">
    <property type="entry name" value="proto_IX_ox"/>
    <property type="match status" value="1"/>
</dbReference>
<feature type="domain" description="Amine oxidase" evidence="13">
    <location>
        <begin position="12"/>
        <end position="444"/>
    </location>
</feature>
<dbReference type="GO" id="GO:0006783">
    <property type="term" value="P:heme biosynthetic process"/>
    <property type="evidence" value="ECO:0007669"/>
    <property type="project" value="UniProtKB-UniRule"/>
</dbReference>
<organism evidence="14 15">
    <name type="scientific">Mycolicibacterium conceptionense</name>
    <dbReference type="NCBI Taxonomy" id="451644"/>
    <lineage>
        <taxon>Bacteria</taxon>
        <taxon>Bacillati</taxon>
        <taxon>Actinomycetota</taxon>
        <taxon>Actinomycetes</taxon>
        <taxon>Mycobacteriales</taxon>
        <taxon>Mycobacteriaceae</taxon>
        <taxon>Mycolicibacterium</taxon>
    </lineage>
</organism>
<dbReference type="PATRIC" id="fig|451644.5.peg.6611"/>
<evidence type="ECO:0000256" key="8">
    <source>
        <dbReference type="ARBA" id="ARBA00022630"/>
    </source>
</evidence>
<evidence type="ECO:0000256" key="3">
    <source>
        <dbReference type="ARBA" id="ARBA00002185"/>
    </source>
</evidence>
<dbReference type="SUPFAM" id="SSF51905">
    <property type="entry name" value="FAD/NAD(P)-binding domain"/>
    <property type="match status" value="1"/>
</dbReference>
<comment type="caution">
    <text evidence="14">The sequence shown here is derived from an EMBL/GenBank/DDBJ whole genome shotgun (WGS) entry which is preliminary data.</text>
</comment>
<evidence type="ECO:0000256" key="11">
    <source>
        <dbReference type="ARBA" id="ARBA00023133"/>
    </source>
</evidence>
<comment type="cofactor">
    <cofactor evidence="2 12">
        <name>FAD</name>
        <dbReference type="ChEBI" id="CHEBI:57692"/>
    </cofactor>
</comment>
<dbReference type="Gene3D" id="3.90.660.20">
    <property type="entry name" value="Protoporphyrinogen oxidase, mitochondrial, domain 2"/>
    <property type="match status" value="1"/>
</dbReference>
<dbReference type="Pfam" id="PF01593">
    <property type="entry name" value="Amino_oxidase"/>
    <property type="match status" value="1"/>
</dbReference>
<dbReference type="PANTHER" id="PTHR42923">
    <property type="entry name" value="PROTOPORPHYRINOGEN OXIDASE"/>
    <property type="match status" value="1"/>
</dbReference>
<dbReference type="GO" id="GO:0005737">
    <property type="term" value="C:cytoplasm"/>
    <property type="evidence" value="ECO:0007669"/>
    <property type="project" value="UniProtKB-SubCell"/>
</dbReference>
<dbReference type="OrthoDB" id="4496419at2"/>
<dbReference type="AlphaFoldDB" id="A0A0J8WM24"/>
<protein>
    <recommendedName>
        <fullName evidence="7 12">Coproporphyrinogen III oxidase</fullName>
        <ecNumber evidence="6 12">1.3.3.15</ecNumber>
    </recommendedName>
</protein>
<evidence type="ECO:0000256" key="6">
    <source>
        <dbReference type="ARBA" id="ARBA00012402"/>
    </source>
</evidence>
<evidence type="ECO:0000256" key="12">
    <source>
        <dbReference type="RuleBase" id="RU364052"/>
    </source>
</evidence>
<dbReference type="InterPro" id="IPR036188">
    <property type="entry name" value="FAD/NAD-bd_sf"/>
</dbReference>
<accession>A0A0J8WM24</accession>
<keyword evidence="8 12" id="KW-0285">Flavoprotein</keyword>
<evidence type="ECO:0000256" key="10">
    <source>
        <dbReference type="ARBA" id="ARBA00023002"/>
    </source>
</evidence>
<evidence type="ECO:0000256" key="2">
    <source>
        <dbReference type="ARBA" id="ARBA00001974"/>
    </source>
</evidence>
<evidence type="ECO:0000256" key="1">
    <source>
        <dbReference type="ARBA" id="ARBA00001755"/>
    </source>
</evidence>
<dbReference type="InterPro" id="IPR050464">
    <property type="entry name" value="Zeta_carotene_desat/Oxidored"/>
</dbReference>
<dbReference type="PANTHER" id="PTHR42923:SF3">
    <property type="entry name" value="PROTOPORPHYRINOGEN OXIDASE"/>
    <property type="match status" value="1"/>
</dbReference>
<dbReference type="InterPro" id="IPR002937">
    <property type="entry name" value="Amino_oxidase"/>
</dbReference>
<evidence type="ECO:0000256" key="5">
    <source>
        <dbReference type="ARBA" id="ARBA00008310"/>
    </source>
</evidence>
<keyword evidence="9 12" id="KW-0274">FAD</keyword>
<dbReference type="Proteomes" id="UP000037594">
    <property type="component" value="Unassembled WGS sequence"/>
</dbReference>
<evidence type="ECO:0000256" key="4">
    <source>
        <dbReference type="ARBA" id="ARBA00004744"/>
    </source>
</evidence>
<dbReference type="EMBL" id="LFOD01000060">
    <property type="protein sequence ID" value="KMV14059.1"/>
    <property type="molecule type" value="Genomic_DNA"/>
</dbReference>
<dbReference type="RefSeq" id="WP_047041175.1">
    <property type="nucleotide sequence ID" value="NZ_LFOD01000060.1"/>
</dbReference>
<proteinExistence type="inferred from homology"/>
<comment type="pathway">
    <text evidence="4 12">Porphyrin-containing compound metabolism; protoheme biosynthesis.</text>
</comment>
<dbReference type="NCBIfam" id="NF008841">
    <property type="entry name" value="PRK11883.1-1"/>
    <property type="match status" value="1"/>
</dbReference>
<keyword evidence="12" id="KW-0963">Cytoplasm</keyword>
<comment type="similarity">
    <text evidence="5 12">Belongs to the protoporphyrinogen/coproporphyrinogen oxidase family. Coproporphyrinogen III oxidase subfamily.</text>
</comment>
<sequence>MSLSYCIVGGGISGLVAAYRIRRSVGPDVSITLFDGADRLGGILRTECLGGQPFDIGAEAFITRRPEMSALLAEMGLADRQIQTTGVQPSLYSCGELHPLPQRTVQGIPTMASSMLDLVDNASIAQVLDERIRPLAWRVGADPTVAELVGDRFGEQVVARSVDPLLAGVYAGSAANIGLRAAAPAVAAALDRGATSLTEAARRGLPPTISGSAFGAVQGGYSVLIDELHRQSGARWVRAGVQRVDRAAAGWEVLDDEGARWSADAVVLAVPAPRLAPLIEHLAPHSAAAARDIPVASVAVVGLALPVGTALPRTSGVLVATGEKLRCKAITLSSQKWGRRGDVELVRLSFGRLGDKLAHDASDDDLLRWAREDLGTIFGIDVAPVDFHVHRWIDAMPQYQPGHQELVTQLRSGLPPTLAVAGGYLDGIGVPACIGTATRAVAALTIAGAAG</sequence>
<evidence type="ECO:0000259" key="13">
    <source>
        <dbReference type="Pfam" id="PF01593"/>
    </source>
</evidence>
<gene>
    <name evidence="14" type="ORF">ACT17_32185</name>
</gene>
<dbReference type="GO" id="GO:0004729">
    <property type="term" value="F:oxygen-dependent protoporphyrinogen oxidase activity"/>
    <property type="evidence" value="ECO:0007669"/>
    <property type="project" value="UniProtKB-UniRule"/>
</dbReference>
<dbReference type="EC" id="1.3.3.15" evidence="6 12"/>
<dbReference type="SUPFAM" id="SSF54373">
    <property type="entry name" value="FAD-linked reductases, C-terminal domain"/>
    <property type="match status" value="1"/>
</dbReference>
<evidence type="ECO:0000256" key="7">
    <source>
        <dbReference type="ARBA" id="ARBA00019046"/>
    </source>
</evidence>
<dbReference type="InterPro" id="IPR004572">
    <property type="entry name" value="Protoporphyrinogen_oxidase"/>
</dbReference>
<comment type="subcellular location">
    <subcellularLocation>
        <location evidence="12">Cytoplasm</location>
    </subcellularLocation>
</comment>
<name>A0A0J8WM24_9MYCO</name>
<dbReference type="UniPathway" id="UPA00252"/>
<reference evidence="14 15" key="1">
    <citation type="submission" date="2015-06" db="EMBL/GenBank/DDBJ databases">
        <title>Genome sequence of Mycobacterium conceptionense strain MLE.</title>
        <authorList>
            <person name="Greninger A.L."/>
            <person name="Cunningham G."/>
            <person name="Chiu C.Y."/>
            <person name="Miller S."/>
        </authorList>
    </citation>
    <scope>NUCLEOTIDE SEQUENCE [LARGE SCALE GENOMIC DNA]</scope>
    <source>
        <strain evidence="14 15">MLE</strain>
    </source>
</reference>
<evidence type="ECO:0000256" key="9">
    <source>
        <dbReference type="ARBA" id="ARBA00022827"/>
    </source>
</evidence>
<keyword evidence="10 12" id="KW-0560">Oxidoreductase</keyword>
<evidence type="ECO:0000313" key="14">
    <source>
        <dbReference type="EMBL" id="KMV14059.1"/>
    </source>
</evidence>
<dbReference type="Gene3D" id="1.10.3110.10">
    <property type="entry name" value="protoporphyrinogen ix oxidase, domain 3"/>
    <property type="match status" value="1"/>
</dbReference>
<dbReference type="Gene3D" id="3.50.50.60">
    <property type="entry name" value="FAD/NAD(P)-binding domain"/>
    <property type="match status" value="1"/>
</dbReference>
<keyword evidence="11 12" id="KW-0350">Heme biosynthesis</keyword>
<comment type="function">
    <text evidence="3 12">Involved in coproporphyrin-dependent heme b biosynthesis. Catalyzes the oxidation of coproporphyrinogen III to coproporphyrin III.</text>
</comment>
<evidence type="ECO:0000313" key="15">
    <source>
        <dbReference type="Proteomes" id="UP000037594"/>
    </source>
</evidence>
<comment type="catalytic activity">
    <reaction evidence="1">
        <text>coproporphyrinogen III + 3 O2 = coproporphyrin III + 3 H2O2</text>
        <dbReference type="Rhea" id="RHEA:43436"/>
        <dbReference type="ChEBI" id="CHEBI:15379"/>
        <dbReference type="ChEBI" id="CHEBI:16240"/>
        <dbReference type="ChEBI" id="CHEBI:57309"/>
        <dbReference type="ChEBI" id="CHEBI:131725"/>
        <dbReference type="EC" id="1.3.3.15"/>
    </reaction>
    <physiologicalReaction direction="left-to-right" evidence="1">
        <dbReference type="Rhea" id="RHEA:43437"/>
    </physiologicalReaction>
</comment>